<evidence type="ECO:0000256" key="2">
    <source>
        <dbReference type="PROSITE-ProRule" id="PRU00176"/>
    </source>
</evidence>
<name>A0A0G4FGK3_9ALVE</name>
<dbReference type="InterPro" id="IPR050825">
    <property type="entry name" value="RBM42_RBP45_47-like"/>
</dbReference>
<dbReference type="AlphaFoldDB" id="A0A0G4FGK3"/>
<dbReference type="SMART" id="SM00360">
    <property type="entry name" value="RRM"/>
    <property type="match status" value="1"/>
</dbReference>
<dbReference type="PANTHER" id="PTHR47640:SF11">
    <property type="entry name" value="RNA-BINDING PROTEIN 42"/>
    <property type="match status" value="1"/>
</dbReference>
<dbReference type="SUPFAM" id="SSF54928">
    <property type="entry name" value="RNA-binding domain, RBD"/>
    <property type="match status" value="1"/>
</dbReference>
<evidence type="ECO:0000259" key="4">
    <source>
        <dbReference type="PROSITE" id="PS50102"/>
    </source>
</evidence>
<sequence>MPAPAVGPTVGGGGEDAGKSKEAKKVVKGTKNEKHVRHLRKAAGKIWNDKTLDDWPEEDYRVFIGDLGNEVTDDVLANSFRKFESFQKCRVVRDKRTGKSKGFGFVSFRNGEDFLKALDTMQGQYVGNRPIKVTRSKWKDREIDSERNQKMNELLVTTGEKSRELKKFKKIKPVTGGRKEKDKEKITAQWRPRRHFGHPAAFGVTLQRVLNNPVQMPNYHAGAALI</sequence>
<dbReference type="VEuPathDB" id="CryptoDB:Cvel_16807"/>
<feature type="compositionally biased region" description="Basic and acidic residues" evidence="3">
    <location>
        <begin position="16"/>
        <end position="33"/>
    </location>
</feature>
<dbReference type="InterPro" id="IPR012677">
    <property type="entry name" value="Nucleotide-bd_a/b_plait_sf"/>
</dbReference>
<dbReference type="EMBL" id="CDMZ01000344">
    <property type="protein sequence ID" value="CEM12213.1"/>
    <property type="molecule type" value="Genomic_DNA"/>
</dbReference>
<evidence type="ECO:0000256" key="3">
    <source>
        <dbReference type="SAM" id="MobiDB-lite"/>
    </source>
</evidence>
<accession>A0A0G4FGK3</accession>
<proteinExistence type="predicted"/>
<protein>
    <recommendedName>
        <fullName evidence="4">RRM domain-containing protein</fullName>
    </recommendedName>
</protein>
<dbReference type="InterPro" id="IPR034215">
    <property type="entry name" value="RBM42_RRM"/>
</dbReference>
<dbReference type="InterPro" id="IPR000504">
    <property type="entry name" value="RRM_dom"/>
</dbReference>
<dbReference type="PANTHER" id="PTHR47640">
    <property type="entry name" value="TRNA SELENOCYSTEINE 1-ASSOCIATED PROTEIN 1-RELATED-RELATED"/>
    <property type="match status" value="1"/>
</dbReference>
<dbReference type="Pfam" id="PF00076">
    <property type="entry name" value="RRM_1"/>
    <property type="match status" value="1"/>
</dbReference>
<keyword evidence="1 2" id="KW-0694">RNA-binding</keyword>
<reference evidence="5" key="1">
    <citation type="submission" date="2014-11" db="EMBL/GenBank/DDBJ databases">
        <authorList>
            <person name="Otto D Thomas"/>
            <person name="Naeem Raeece"/>
        </authorList>
    </citation>
    <scope>NUCLEOTIDE SEQUENCE</scope>
</reference>
<dbReference type="InterPro" id="IPR035979">
    <property type="entry name" value="RBD_domain_sf"/>
</dbReference>
<evidence type="ECO:0000256" key="1">
    <source>
        <dbReference type="ARBA" id="ARBA00022884"/>
    </source>
</evidence>
<evidence type="ECO:0000313" key="5">
    <source>
        <dbReference type="EMBL" id="CEM12213.1"/>
    </source>
</evidence>
<dbReference type="PhylomeDB" id="A0A0G4FGK3"/>
<dbReference type="Gene3D" id="3.30.70.330">
    <property type="match status" value="1"/>
</dbReference>
<dbReference type="PROSITE" id="PS50102">
    <property type="entry name" value="RRM"/>
    <property type="match status" value="1"/>
</dbReference>
<organism evidence="5">
    <name type="scientific">Chromera velia CCMP2878</name>
    <dbReference type="NCBI Taxonomy" id="1169474"/>
    <lineage>
        <taxon>Eukaryota</taxon>
        <taxon>Sar</taxon>
        <taxon>Alveolata</taxon>
        <taxon>Colpodellida</taxon>
        <taxon>Chromeraceae</taxon>
        <taxon>Chromera</taxon>
    </lineage>
</organism>
<feature type="region of interest" description="Disordered" evidence="3">
    <location>
        <begin position="1"/>
        <end position="34"/>
    </location>
</feature>
<gene>
    <name evidence="5" type="ORF">Cvel_16807</name>
</gene>
<dbReference type="GO" id="GO:0003729">
    <property type="term" value="F:mRNA binding"/>
    <property type="evidence" value="ECO:0007669"/>
    <property type="project" value="InterPro"/>
</dbReference>
<feature type="domain" description="RRM" evidence="4">
    <location>
        <begin position="60"/>
        <end position="138"/>
    </location>
</feature>
<dbReference type="CDD" id="cd12383">
    <property type="entry name" value="RRM_RBM42"/>
    <property type="match status" value="1"/>
</dbReference>